<name>A0AAN6ZKL7_9PEZI</name>
<dbReference type="AlphaFoldDB" id="A0AAN6ZKL7"/>
<keyword evidence="4" id="KW-1185">Reference proteome</keyword>
<dbReference type="InterPro" id="IPR044053">
    <property type="entry name" value="AsaB-like"/>
</dbReference>
<dbReference type="PROSITE" id="PS51471">
    <property type="entry name" value="FE2OG_OXY"/>
    <property type="match status" value="1"/>
</dbReference>
<evidence type="ECO:0000313" key="3">
    <source>
        <dbReference type="EMBL" id="KAK4142745.1"/>
    </source>
</evidence>
<dbReference type="FunFam" id="2.60.120.330:FF:000152">
    <property type="entry name" value="Oxidoreductase, 2OG-Fe(II) oxygenase family, putative"/>
    <property type="match status" value="1"/>
</dbReference>
<evidence type="ECO:0000313" key="4">
    <source>
        <dbReference type="Proteomes" id="UP001302676"/>
    </source>
</evidence>
<proteinExistence type="inferred from homology"/>
<comment type="similarity">
    <text evidence="1">Belongs to the asaB hydroxylase/desaturase family.</text>
</comment>
<dbReference type="InterPro" id="IPR027443">
    <property type="entry name" value="IPNS-like_sf"/>
</dbReference>
<dbReference type="GeneID" id="87820732"/>
<comment type="caution">
    <text evidence="3">The sequence shown here is derived from an EMBL/GenBank/DDBJ whole genome shotgun (WGS) entry which is preliminary data.</text>
</comment>
<dbReference type="GO" id="GO:0044283">
    <property type="term" value="P:small molecule biosynthetic process"/>
    <property type="evidence" value="ECO:0007669"/>
    <property type="project" value="UniProtKB-ARBA"/>
</dbReference>
<gene>
    <name evidence="3" type="ORF">C8A04DRAFT_38117</name>
</gene>
<evidence type="ECO:0000256" key="1">
    <source>
        <dbReference type="ARBA" id="ARBA00023604"/>
    </source>
</evidence>
<dbReference type="GO" id="GO:0016491">
    <property type="term" value="F:oxidoreductase activity"/>
    <property type="evidence" value="ECO:0007669"/>
    <property type="project" value="InterPro"/>
</dbReference>
<reference evidence="3" key="1">
    <citation type="journal article" date="2023" name="Mol. Phylogenet. Evol.">
        <title>Genome-scale phylogeny and comparative genomics of the fungal order Sordariales.</title>
        <authorList>
            <person name="Hensen N."/>
            <person name="Bonometti L."/>
            <person name="Westerberg I."/>
            <person name="Brannstrom I.O."/>
            <person name="Guillou S."/>
            <person name="Cros-Aarteil S."/>
            <person name="Calhoun S."/>
            <person name="Haridas S."/>
            <person name="Kuo A."/>
            <person name="Mondo S."/>
            <person name="Pangilinan J."/>
            <person name="Riley R."/>
            <person name="LaButti K."/>
            <person name="Andreopoulos B."/>
            <person name="Lipzen A."/>
            <person name="Chen C."/>
            <person name="Yan M."/>
            <person name="Daum C."/>
            <person name="Ng V."/>
            <person name="Clum A."/>
            <person name="Steindorff A."/>
            <person name="Ohm R.A."/>
            <person name="Martin F."/>
            <person name="Silar P."/>
            <person name="Natvig D.O."/>
            <person name="Lalanne C."/>
            <person name="Gautier V."/>
            <person name="Ament-Velasquez S.L."/>
            <person name="Kruys A."/>
            <person name="Hutchinson M.I."/>
            <person name="Powell A.J."/>
            <person name="Barry K."/>
            <person name="Miller A.N."/>
            <person name="Grigoriev I.V."/>
            <person name="Debuchy R."/>
            <person name="Gladieux P."/>
            <person name="Hiltunen Thoren M."/>
            <person name="Johannesson H."/>
        </authorList>
    </citation>
    <scope>NUCLEOTIDE SEQUENCE</scope>
    <source>
        <strain evidence="3">CBS 141.50</strain>
    </source>
</reference>
<dbReference type="Pfam" id="PF03171">
    <property type="entry name" value="2OG-FeII_Oxy"/>
    <property type="match status" value="1"/>
</dbReference>
<organism evidence="3 4">
    <name type="scientific">Dichotomopilus funicola</name>
    <dbReference type="NCBI Taxonomy" id="1934379"/>
    <lineage>
        <taxon>Eukaryota</taxon>
        <taxon>Fungi</taxon>
        <taxon>Dikarya</taxon>
        <taxon>Ascomycota</taxon>
        <taxon>Pezizomycotina</taxon>
        <taxon>Sordariomycetes</taxon>
        <taxon>Sordariomycetidae</taxon>
        <taxon>Sordariales</taxon>
        <taxon>Chaetomiaceae</taxon>
        <taxon>Dichotomopilus</taxon>
    </lineage>
</organism>
<dbReference type="SUPFAM" id="SSF51197">
    <property type="entry name" value="Clavaminate synthase-like"/>
    <property type="match status" value="1"/>
</dbReference>
<sequence>METHKHNVETTLNYWDDPGDGSRPTPIFIGRGKVTNKRPHRPHDFVVADITGEEDRYSLDTHGFQFCKHESKEERFTDDQTIQAAYYEECRQLLIELTGARRVHIFNHKVRRGPTQWHHLGLHGNNLANRGPVTRTHVDQSYAGAELRLRWEFPDAKEADALLKRRYQIINIWRPIETVLKDPIAVADANSVPDSDLVGAVMVEEDFHGESWVVRHNPNHRWHFKYRMTRQDVLLIKCFDSETSLARRALHSAFEDPEYRDEASRQSIEVSLDFIFIIYPGPPPANFSDATLFAMTDAPETVEWQGKQVPVWSMKTIDYGLLLSQDPAEVEKVVKACLEEGYFQLDLDSIDGRGVLDNREEVLKLMNRFFAAPIEAKNEYGLIDSHLGYEPVGSRTGAFGAGTKDGYEMLKVSRDEIQLGSPRVPSPIKDSGELRILERAIGSCNTVTKVILAALSTGMGLTGAERFENSHRNDKPSTTTLSMMHYLPAEETGQHKIGHQKHTDISSLTLLFSDQWGLQIRPPGECGAREMGFVAPKPGCAFVHVGDSLRFASGMKFQSCIHRVVPFNPTEHRYSIAYFLRAQDDTMFMDSEGRYVTAKEWHDEKFKAFTDPPVWQAMAPRSMILGGMKEDALSSSLPSKFSMGRYYCQIKKSAHLFRVSSITLLEGVTGAL</sequence>
<reference evidence="3" key="2">
    <citation type="submission" date="2023-05" db="EMBL/GenBank/DDBJ databases">
        <authorList>
            <consortium name="Lawrence Berkeley National Laboratory"/>
            <person name="Steindorff A."/>
            <person name="Hensen N."/>
            <person name="Bonometti L."/>
            <person name="Westerberg I."/>
            <person name="Brannstrom I.O."/>
            <person name="Guillou S."/>
            <person name="Cros-Aarteil S."/>
            <person name="Calhoun S."/>
            <person name="Haridas S."/>
            <person name="Kuo A."/>
            <person name="Mondo S."/>
            <person name="Pangilinan J."/>
            <person name="Riley R."/>
            <person name="Labutti K."/>
            <person name="Andreopoulos B."/>
            <person name="Lipzen A."/>
            <person name="Chen C."/>
            <person name="Yanf M."/>
            <person name="Daum C."/>
            <person name="Ng V."/>
            <person name="Clum A."/>
            <person name="Ohm R."/>
            <person name="Martin F."/>
            <person name="Silar P."/>
            <person name="Natvig D."/>
            <person name="Lalanne C."/>
            <person name="Gautier V."/>
            <person name="Ament-Velasquez S.L."/>
            <person name="Kruys A."/>
            <person name="Hutchinson M.I."/>
            <person name="Powell A.J."/>
            <person name="Barry K."/>
            <person name="Miller A.N."/>
            <person name="Grigoriev I.V."/>
            <person name="Debuchy R."/>
            <person name="Gladieux P."/>
            <person name="Thoren M.H."/>
            <person name="Johannesson H."/>
        </authorList>
    </citation>
    <scope>NUCLEOTIDE SEQUENCE</scope>
    <source>
        <strain evidence="3">CBS 141.50</strain>
    </source>
</reference>
<evidence type="ECO:0000259" key="2">
    <source>
        <dbReference type="PROSITE" id="PS51471"/>
    </source>
</evidence>
<dbReference type="Gene3D" id="2.60.120.330">
    <property type="entry name" value="B-lactam Antibiotic, Isopenicillin N Synthase, Chain"/>
    <property type="match status" value="1"/>
</dbReference>
<dbReference type="InterPro" id="IPR026992">
    <property type="entry name" value="DIOX_N"/>
</dbReference>
<dbReference type="Proteomes" id="UP001302676">
    <property type="component" value="Unassembled WGS sequence"/>
</dbReference>
<dbReference type="PANTHER" id="PTHR34598:SF3">
    <property type="entry name" value="OXIDOREDUCTASE AN1597"/>
    <property type="match status" value="1"/>
</dbReference>
<dbReference type="EMBL" id="MU853594">
    <property type="protein sequence ID" value="KAK4142745.1"/>
    <property type="molecule type" value="Genomic_DNA"/>
</dbReference>
<dbReference type="Pfam" id="PF14226">
    <property type="entry name" value="DIOX_N"/>
    <property type="match status" value="1"/>
</dbReference>
<protein>
    <recommendedName>
        <fullName evidence="2">Fe2OG dioxygenase domain-containing protein</fullName>
    </recommendedName>
</protein>
<dbReference type="PANTHER" id="PTHR34598">
    <property type="entry name" value="BLL6449 PROTEIN"/>
    <property type="match status" value="1"/>
</dbReference>
<dbReference type="InterPro" id="IPR005123">
    <property type="entry name" value="Oxoglu/Fe-dep_dioxygenase_dom"/>
</dbReference>
<dbReference type="RefSeq" id="XP_062636116.1">
    <property type="nucleotide sequence ID" value="XM_062784119.1"/>
</dbReference>
<accession>A0AAN6ZKL7</accession>
<dbReference type="NCBIfam" id="NF041278">
    <property type="entry name" value="CmcJ_NvfI_EfuI"/>
    <property type="match status" value="1"/>
</dbReference>
<feature type="domain" description="Fe2OG dioxygenase" evidence="2">
    <location>
        <begin position="476"/>
        <end position="582"/>
    </location>
</feature>
<dbReference type="InterPro" id="IPR044861">
    <property type="entry name" value="IPNS-like_FE2OG_OXY"/>
</dbReference>